<protein>
    <submittedName>
        <fullName evidence="2">Uncharacterized protein</fullName>
    </submittedName>
</protein>
<comment type="caution">
    <text evidence="2">The sequence shown here is derived from an EMBL/GenBank/DDBJ whole genome shotgun (WGS) entry which is preliminary data.</text>
</comment>
<feature type="region of interest" description="Disordered" evidence="1">
    <location>
        <begin position="1"/>
        <end position="21"/>
    </location>
</feature>
<evidence type="ECO:0000313" key="3">
    <source>
        <dbReference type="Proteomes" id="UP000765509"/>
    </source>
</evidence>
<accession>A0A9Q3FI49</accession>
<reference evidence="2" key="1">
    <citation type="submission" date="2021-03" db="EMBL/GenBank/DDBJ databases">
        <title>Draft genome sequence of rust myrtle Austropuccinia psidii MF-1, a brazilian biotype.</title>
        <authorList>
            <person name="Quecine M.C."/>
            <person name="Pachon D.M.R."/>
            <person name="Bonatelli M.L."/>
            <person name="Correr F.H."/>
            <person name="Franceschini L.M."/>
            <person name="Leite T.F."/>
            <person name="Margarido G.R.A."/>
            <person name="Almeida C.A."/>
            <person name="Ferrarezi J.A."/>
            <person name="Labate C.A."/>
        </authorList>
    </citation>
    <scope>NUCLEOTIDE SEQUENCE</scope>
    <source>
        <strain evidence="2">MF-1</strain>
    </source>
</reference>
<dbReference type="Proteomes" id="UP000765509">
    <property type="component" value="Unassembled WGS sequence"/>
</dbReference>
<name>A0A9Q3FI49_9BASI</name>
<gene>
    <name evidence="2" type="ORF">O181_080391</name>
</gene>
<keyword evidence="3" id="KW-1185">Reference proteome</keyword>
<organism evidence="2 3">
    <name type="scientific">Austropuccinia psidii MF-1</name>
    <dbReference type="NCBI Taxonomy" id="1389203"/>
    <lineage>
        <taxon>Eukaryota</taxon>
        <taxon>Fungi</taxon>
        <taxon>Dikarya</taxon>
        <taxon>Basidiomycota</taxon>
        <taxon>Pucciniomycotina</taxon>
        <taxon>Pucciniomycetes</taxon>
        <taxon>Pucciniales</taxon>
        <taxon>Sphaerophragmiaceae</taxon>
        <taxon>Austropuccinia</taxon>
    </lineage>
</organism>
<evidence type="ECO:0000256" key="1">
    <source>
        <dbReference type="SAM" id="MobiDB-lite"/>
    </source>
</evidence>
<sequence length="91" mass="10614">MILCSNSKLESSQSLPIRKSSNPPRLALAILQWICSISITDCSYNLNDNRPLTSWLIVLSIFLFHQTSPTHHQYRYQLRLPMDHDRAVFDR</sequence>
<dbReference type="EMBL" id="AVOT02045333">
    <property type="protein sequence ID" value="MBW0540676.1"/>
    <property type="molecule type" value="Genomic_DNA"/>
</dbReference>
<dbReference type="AlphaFoldDB" id="A0A9Q3FI49"/>
<proteinExistence type="predicted"/>
<evidence type="ECO:0000313" key="2">
    <source>
        <dbReference type="EMBL" id="MBW0540676.1"/>
    </source>
</evidence>